<keyword evidence="3" id="KW-0378">Hydrolase</keyword>
<protein>
    <submittedName>
        <fullName evidence="3">Alpha/beta fold hydrolase</fullName>
    </submittedName>
</protein>
<organism evidence="3 4">
    <name type="scientific">Geodermatophilus arenarius</name>
    <dbReference type="NCBI Taxonomy" id="1137990"/>
    <lineage>
        <taxon>Bacteria</taxon>
        <taxon>Bacillati</taxon>
        <taxon>Actinomycetota</taxon>
        <taxon>Actinomycetes</taxon>
        <taxon>Geodermatophilales</taxon>
        <taxon>Geodermatophilaceae</taxon>
        <taxon>Geodermatophilus</taxon>
    </lineage>
</organism>
<dbReference type="Gene3D" id="3.40.50.1820">
    <property type="entry name" value="alpha/beta hydrolase"/>
    <property type="match status" value="1"/>
</dbReference>
<sequence length="327" mass="34772">MRTASATLQGAVGPAAPADRGTLPKTVHRCVDVGSHMVAVTVRGTRPTPASAAAVIVTGAGDCQASWTPAADLLANHTRVITYDRAGLGRGRPGPAPTVQGYLDELQAVLDACLPEGPYVLVGHSLGGLIARLHAQQHPDRLAGLVQVDATPEQIADDRAVQVGFAVSGVLAHLLRGLAPFGVVRALLRLRALPLYPEQRTFEARLSAGQRREWVASVARSFGLRGAAGAELRSVLSCAREARRRTAGVGRPQFGDLPLVVLTSRAWGEEWVAMHRELATRSTCSIHRVFDDRRHNIHMAHPDAVAEAVTSLLRPTSLRPNAGPPPQ</sequence>
<name>A0ABV9LKN8_9ACTN</name>
<dbReference type="EMBL" id="JBHSGR010000016">
    <property type="protein sequence ID" value="MFC4694733.1"/>
    <property type="molecule type" value="Genomic_DNA"/>
</dbReference>
<evidence type="ECO:0000259" key="2">
    <source>
        <dbReference type="Pfam" id="PF12697"/>
    </source>
</evidence>
<reference evidence="4" key="1">
    <citation type="journal article" date="2019" name="Int. J. Syst. Evol. Microbiol.">
        <title>The Global Catalogue of Microorganisms (GCM) 10K type strain sequencing project: providing services to taxonomists for standard genome sequencing and annotation.</title>
        <authorList>
            <consortium name="The Broad Institute Genomics Platform"/>
            <consortium name="The Broad Institute Genome Sequencing Center for Infectious Disease"/>
            <person name="Wu L."/>
            <person name="Ma J."/>
        </authorList>
    </citation>
    <scope>NUCLEOTIDE SEQUENCE [LARGE SCALE GENOMIC DNA]</scope>
    <source>
        <strain evidence="4">CCUG 62763</strain>
    </source>
</reference>
<dbReference type="InterPro" id="IPR050266">
    <property type="entry name" value="AB_hydrolase_sf"/>
</dbReference>
<accession>A0ABV9LKN8</accession>
<dbReference type="Pfam" id="PF12697">
    <property type="entry name" value="Abhydrolase_6"/>
    <property type="match status" value="1"/>
</dbReference>
<feature type="domain" description="AB hydrolase-1" evidence="2">
    <location>
        <begin position="55"/>
        <end position="308"/>
    </location>
</feature>
<evidence type="ECO:0000313" key="4">
    <source>
        <dbReference type="Proteomes" id="UP001596025"/>
    </source>
</evidence>
<comment type="caution">
    <text evidence="3">The sequence shown here is derived from an EMBL/GenBank/DDBJ whole genome shotgun (WGS) entry which is preliminary data.</text>
</comment>
<gene>
    <name evidence="3" type="ORF">ACFO3M_15140</name>
</gene>
<dbReference type="InterPro" id="IPR029058">
    <property type="entry name" value="AB_hydrolase_fold"/>
</dbReference>
<dbReference type="PANTHER" id="PTHR43798:SF33">
    <property type="entry name" value="HYDROLASE, PUTATIVE (AFU_ORTHOLOGUE AFUA_2G14860)-RELATED"/>
    <property type="match status" value="1"/>
</dbReference>
<dbReference type="InterPro" id="IPR000073">
    <property type="entry name" value="AB_hydrolase_1"/>
</dbReference>
<proteinExistence type="predicted"/>
<dbReference type="SUPFAM" id="SSF53474">
    <property type="entry name" value="alpha/beta-Hydrolases"/>
    <property type="match status" value="1"/>
</dbReference>
<dbReference type="Proteomes" id="UP001596025">
    <property type="component" value="Unassembled WGS sequence"/>
</dbReference>
<evidence type="ECO:0000313" key="3">
    <source>
        <dbReference type="EMBL" id="MFC4694733.1"/>
    </source>
</evidence>
<dbReference type="PANTHER" id="PTHR43798">
    <property type="entry name" value="MONOACYLGLYCEROL LIPASE"/>
    <property type="match status" value="1"/>
</dbReference>
<keyword evidence="4" id="KW-1185">Reference proteome</keyword>
<evidence type="ECO:0000256" key="1">
    <source>
        <dbReference type="SAM" id="MobiDB-lite"/>
    </source>
</evidence>
<dbReference type="GO" id="GO:0016787">
    <property type="term" value="F:hydrolase activity"/>
    <property type="evidence" value="ECO:0007669"/>
    <property type="project" value="UniProtKB-KW"/>
</dbReference>
<feature type="region of interest" description="Disordered" evidence="1">
    <location>
        <begin position="1"/>
        <end position="21"/>
    </location>
</feature>
<dbReference type="RefSeq" id="WP_387990314.1">
    <property type="nucleotide sequence ID" value="NZ_JBHSGR010000016.1"/>
</dbReference>